<evidence type="ECO:0000313" key="5">
    <source>
        <dbReference type="EMBL" id="KFI91237.1"/>
    </source>
</evidence>
<dbReference type="Gene3D" id="1.10.150.130">
    <property type="match status" value="1"/>
</dbReference>
<dbReference type="OrthoDB" id="1822491at2"/>
<dbReference type="PROSITE" id="PS51898">
    <property type="entry name" value="TYR_RECOMBINASE"/>
    <property type="match status" value="1"/>
</dbReference>
<dbReference type="RefSeq" id="WP_081890111.1">
    <property type="nucleotide sequence ID" value="NZ_JDUT01000006.1"/>
</dbReference>
<proteinExistence type="inferred from homology"/>
<dbReference type="Gene3D" id="1.10.443.10">
    <property type="entry name" value="Intergrase catalytic core"/>
    <property type="match status" value="1"/>
</dbReference>
<dbReference type="PANTHER" id="PTHR30349:SF64">
    <property type="entry name" value="PROPHAGE INTEGRASE INTD-RELATED"/>
    <property type="match status" value="1"/>
</dbReference>
<name>A0A087D6T7_9BIFI</name>
<dbReference type="InterPro" id="IPR013762">
    <property type="entry name" value="Integrase-like_cat_sf"/>
</dbReference>
<dbReference type="Proteomes" id="UP000029066">
    <property type="component" value="Unassembled WGS sequence"/>
</dbReference>
<dbReference type="GO" id="GO:0006310">
    <property type="term" value="P:DNA recombination"/>
    <property type="evidence" value="ECO:0007669"/>
    <property type="project" value="UniProtKB-KW"/>
</dbReference>
<dbReference type="SUPFAM" id="SSF56349">
    <property type="entry name" value="DNA breaking-rejoining enzymes"/>
    <property type="match status" value="1"/>
</dbReference>
<dbReference type="InterPro" id="IPR050090">
    <property type="entry name" value="Tyrosine_recombinase_XerCD"/>
</dbReference>
<dbReference type="EMBL" id="JGZN01000016">
    <property type="protein sequence ID" value="KFI91237.1"/>
    <property type="molecule type" value="Genomic_DNA"/>
</dbReference>
<comment type="similarity">
    <text evidence="1">Belongs to the 'phage' integrase family.</text>
</comment>
<keyword evidence="3" id="KW-0233">DNA recombination</keyword>
<feature type="domain" description="Tyr recombinase" evidence="4">
    <location>
        <begin position="203"/>
        <end position="394"/>
    </location>
</feature>
<evidence type="ECO:0000256" key="1">
    <source>
        <dbReference type="ARBA" id="ARBA00008857"/>
    </source>
</evidence>
<organism evidence="5 6">
    <name type="scientific">Bifidobacterium saguini DSM 23967</name>
    <dbReference type="NCBI Taxonomy" id="1437607"/>
    <lineage>
        <taxon>Bacteria</taxon>
        <taxon>Bacillati</taxon>
        <taxon>Actinomycetota</taxon>
        <taxon>Actinomycetes</taxon>
        <taxon>Bifidobacteriales</taxon>
        <taxon>Bifidobacteriaceae</taxon>
        <taxon>Bifidobacterium</taxon>
    </lineage>
</organism>
<accession>A0A087D6T7</accession>
<dbReference type="STRING" id="1437607.BISA_1835"/>
<keyword evidence="2" id="KW-0238">DNA-binding</keyword>
<evidence type="ECO:0000313" key="6">
    <source>
        <dbReference type="Proteomes" id="UP000029066"/>
    </source>
</evidence>
<comment type="caution">
    <text evidence="5">The sequence shown here is derived from an EMBL/GenBank/DDBJ whole genome shotgun (WGS) entry which is preliminary data.</text>
</comment>
<dbReference type="InterPro" id="IPR002104">
    <property type="entry name" value="Integrase_catalytic"/>
</dbReference>
<dbReference type="GO" id="GO:0003677">
    <property type="term" value="F:DNA binding"/>
    <property type="evidence" value="ECO:0007669"/>
    <property type="project" value="UniProtKB-KW"/>
</dbReference>
<dbReference type="PANTHER" id="PTHR30349">
    <property type="entry name" value="PHAGE INTEGRASE-RELATED"/>
    <property type="match status" value="1"/>
</dbReference>
<evidence type="ECO:0000256" key="3">
    <source>
        <dbReference type="ARBA" id="ARBA00023172"/>
    </source>
</evidence>
<evidence type="ECO:0000256" key="2">
    <source>
        <dbReference type="ARBA" id="ARBA00023125"/>
    </source>
</evidence>
<dbReference type="GO" id="GO:0015074">
    <property type="term" value="P:DNA integration"/>
    <property type="evidence" value="ECO:0007669"/>
    <property type="project" value="InterPro"/>
</dbReference>
<dbReference type="AlphaFoldDB" id="A0A087D6T7"/>
<evidence type="ECO:0000259" key="4">
    <source>
        <dbReference type="PROSITE" id="PS51898"/>
    </source>
</evidence>
<dbReference type="InterPro" id="IPR011010">
    <property type="entry name" value="DNA_brk_join_enz"/>
</dbReference>
<protein>
    <submittedName>
        <fullName evidence="5">Phage integrase family protein</fullName>
    </submittedName>
</protein>
<dbReference type="Pfam" id="PF00589">
    <property type="entry name" value="Phage_integrase"/>
    <property type="match status" value="1"/>
</dbReference>
<reference evidence="5 6" key="1">
    <citation type="submission" date="2014-03" db="EMBL/GenBank/DDBJ databases">
        <title>Genomics of Bifidobacteria.</title>
        <authorList>
            <person name="Ventura M."/>
            <person name="Milani C."/>
            <person name="Lugli G.A."/>
        </authorList>
    </citation>
    <scope>NUCLEOTIDE SEQUENCE [LARGE SCALE GENOMIC DNA]</scope>
    <source>
        <strain evidence="5 6">DSM 23967</strain>
    </source>
</reference>
<gene>
    <name evidence="5" type="ORF">BISA_1835</name>
</gene>
<sequence length="452" mass="51020">MGARSSVDGHRRFGSVVARRRSDGSVSAWLARYSNPLEPSKRVQRAFGSDDHAAAEDWLRSESLLVDLHRRGVQEWVHPKIRNRRRKAAAMRFNELADWYIENHRKPDGSALRGAAKRNLKTDVGHLKDVFGDRLLTDITPEVISKWYFGPHDEGAWVFPRMCQRLNAILSIACSDSFGGDMPLLESNPFTLPMPPDPEPKSWDVPPLTPTQLRGLYENMPEYTRLSVLLAVWAGGMRIGEVCALRVEDLDLDMRLMRVEHSVCRDENDLGSVILGPVKSKHSRRVCVLPEVLIPLIRSHVEKYCDPSDPMLFQARRGKMLCRNTLATQFRNARVKAGCPQATFRTLRVTHTTQLLQYGGTVREAMDSIGDSTQEVVMRHYTRTIPEHQKDVVNKMADSMAAKDDSLMRLLGIVSEGRTEELAFVGDATSLQEIMSRFQELFSMIGSLVPSA</sequence>
<dbReference type="InterPro" id="IPR010998">
    <property type="entry name" value="Integrase_recombinase_N"/>
</dbReference>